<organism evidence="3 4">
    <name type="scientific">Paraliobacillus ryukyuensis</name>
    <dbReference type="NCBI Taxonomy" id="200904"/>
    <lineage>
        <taxon>Bacteria</taxon>
        <taxon>Bacillati</taxon>
        <taxon>Bacillota</taxon>
        <taxon>Bacilli</taxon>
        <taxon>Bacillales</taxon>
        <taxon>Bacillaceae</taxon>
        <taxon>Paraliobacillus</taxon>
    </lineage>
</organism>
<evidence type="ECO:0000256" key="2">
    <source>
        <dbReference type="ARBA" id="ARBA00023002"/>
    </source>
</evidence>
<dbReference type="PANTHER" id="PTHR42760">
    <property type="entry name" value="SHORT-CHAIN DEHYDROGENASES/REDUCTASES FAMILY MEMBER"/>
    <property type="match status" value="1"/>
</dbReference>
<comment type="similarity">
    <text evidence="1">Belongs to the short-chain dehydrogenases/reductases (SDR) family.</text>
</comment>
<accession>A0A366EEA7</accession>
<evidence type="ECO:0000313" key="4">
    <source>
        <dbReference type="Proteomes" id="UP000252254"/>
    </source>
</evidence>
<keyword evidence="4" id="KW-1185">Reference proteome</keyword>
<dbReference type="FunFam" id="3.40.50.720:FF:000084">
    <property type="entry name" value="Short-chain dehydrogenase reductase"/>
    <property type="match status" value="1"/>
</dbReference>
<dbReference type="InterPro" id="IPR036291">
    <property type="entry name" value="NAD(P)-bd_dom_sf"/>
</dbReference>
<dbReference type="PRINTS" id="PR00081">
    <property type="entry name" value="GDHRDH"/>
</dbReference>
<protein>
    <submittedName>
        <fullName evidence="3">NAD(P)-dependent dehydrogenase (Short-subunit alcohol dehydrogenase family)</fullName>
    </submittedName>
</protein>
<proteinExistence type="inferred from homology"/>
<dbReference type="GO" id="GO:0008206">
    <property type="term" value="P:bile acid metabolic process"/>
    <property type="evidence" value="ECO:0007669"/>
    <property type="project" value="UniProtKB-ARBA"/>
</dbReference>
<keyword evidence="2" id="KW-0560">Oxidoreductase</keyword>
<dbReference type="EMBL" id="QNRI01000002">
    <property type="protein sequence ID" value="RBP00744.1"/>
    <property type="molecule type" value="Genomic_DNA"/>
</dbReference>
<comment type="caution">
    <text evidence="3">The sequence shown here is derived from an EMBL/GenBank/DDBJ whole genome shotgun (WGS) entry which is preliminary data.</text>
</comment>
<dbReference type="GO" id="GO:0016616">
    <property type="term" value="F:oxidoreductase activity, acting on the CH-OH group of donors, NAD or NADP as acceptor"/>
    <property type="evidence" value="ECO:0007669"/>
    <property type="project" value="TreeGrafter"/>
</dbReference>
<dbReference type="PRINTS" id="PR00080">
    <property type="entry name" value="SDRFAMILY"/>
</dbReference>
<dbReference type="InterPro" id="IPR002347">
    <property type="entry name" value="SDR_fam"/>
</dbReference>
<dbReference type="AlphaFoldDB" id="A0A366EEA7"/>
<gene>
    <name evidence="3" type="ORF">DES48_102512</name>
</gene>
<evidence type="ECO:0000256" key="1">
    <source>
        <dbReference type="ARBA" id="ARBA00006484"/>
    </source>
</evidence>
<dbReference type="Pfam" id="PF13561">
    <property type="entry name" value="adh_short_C2"/>
    <property type="match status" value="1"/>
</dbReference>
<dbReference type="Proteomes" id="UP000252254">
    <property type="component" value="Unassembled WGS sequence"/>
</dbReference>
<dbReference type="SUPFAM" id="SSF51735">
    <property type="entry name" value="NAD(P)-binding Rossmann-fold domains"/>
    <property type="match status" value="1"/>
</dbReference>
<reference evidence="3 4" key="1">
    <citation type="submission" date="2018-06" db="EMBL/GenBank/DDBJ databases">
        <title>Genomic Encyclopedia of Type Strains, Phase IV (KMG-IV): sequencing the most valuable type-strain genomes for metagenomic binning, comparative biology and taxonomic classification.</title>
        <authorList>
            <person name="Goeker M."/>
        </authorList>
    </citation>
    <scope>NUCLEOTIDE SEQUENCE [LARGE SCALE GENOMIC DNA]</scope>
    <source>
        <strain evidence="3 4">DSM 15140</strain>
    </source>
</reference>
<dbReference type="PANTHER" id="PTHR42760:SF133">
    <property type="entry name" value="3-OXOACYL-[ACYL-CARRIER-PROTEIN] REDUCTASE"/>
    <property type="match status" value="1"/>
</dbReference>
<evidence type="ECO:0000313" key="3">
    <source>
        <dbReference type="EMBL" id="RBP00744.1"/>
    </source>
</evidence>
<dbReference type="Gene3D" id="3.40.50.720">
    <property type="entry name" value="NAD(P)-binding Rossmann-like Domain"/>
    <property type="match status" value="1"/>
</dbReference>
<name>A0A366EEA7_9BACI</name>
<sequence>MDLKNLFSLKGEVALVTGGAGIIGSAVVEGLAYNGATVIVADIDLKRATDLANKINEQLNETTLHPIKVDITDEDSIKSMVNIIVKKFKKIDILHNNAAGKSNDLNAFFEKFEKYSLDQWNEIMNTDITSMFLVAREVGNVMSQQSTGGSIIQTSSIYGIMAPDNRIYEGSNYLGRQINTPAIYSTAKAGVIGLTKYLATYWADKGIRVNSITPGGVESGQNEQFIKNYSNRVPLGRMAKAEDMVGAIVYLASNASSYVTGQNLIVDGGLSAW</sequence>